<dbReference type="Pfam" id="PF14268">
    <property type="entry name" value="YoaP"/>
    <property type="match status" value="1"/>
</dbReference>
<dbReference type="InterPro" id="IPR016181">
    <property type="entry name" value="Acyl_CoA_acyltransferase"/>
</dbReference>
<keyword evidence="3" id="KW-1185">Reference proteome</keyword>
<evidence type="ECO:0000313" key="2">
    <source>
        <dbReference type="EMBL" id="REG08563.1"/>
    </source>
</evidence>
<sequence length="262" mass="29210">MDQDADIRIIDLTPDNIADYGVCGYKDVAKHLELRNKIAWFSAYYPKGLRIKAVMSKTGGYQGMLEYVPGEYAHRPVQAAGYLFIHCVFVGFKSAYKGHGMATQLLQDCVDEARAGYYQGVAVVTRKGPFMAHNDIFLKQGFQVVDSAKPDFDLLALKFDGSAPDPQFKHAVLNDTSQYAHGLTVMRSFQCPYTEKNVKAILQSAEEDFHIKANLIDLADAQAAQNAPSPFGTFCLIYEGEILSHHPISSTRFANIMRQKLQ</sequence>
<reference evidence="2 3" key="1">
    <citation type="submission" date="2018-08" db="EMBL/GenBank/DDBJ databases">
        <title>Genomic Encyclopedia of Type Strains, Phase IV (KMG-IV): sequencing the most valuable type-strain genomes for metagenomic binning, comparative biology and taxonomic classification.</title>
        <authorList>
            <person name="Goeker M."/>
        </authorList>
    </citation>
    <scope>NUCLEOTIDE SEQUENCE [LARGE SCALE GENOMIC DNA]</scope>
    <source>
        <strain evidence="2 3">DSM 23923</strain>
    </source>
</reference>
<dbReference type="AlphaFoldDB" id="A0A347ZNS9"/>
<name>A0A347ZNS9_9CHLR</name>
<proteinExistence type="predicted"/>
<dbReference type="Gene3D" id="3.40.630.30">
    <property type="match status" value="1"/>
</dbReference>
<accession>A0A347ZNS9</accession>
<dbReference type="EMBL" id="QUMS01000002">
    <property type="protein sequence ID" value="REG08563.1"/>
    <property type="molecule type" value="Genomic_DNA"/>
</dbReference>
<feature type="domain" description="YoaP-like" evidence="1">
    <location>
        <begin position="214"/>
        <end position="254"/>
    </location>
</feature>
<gene>
    <name evidence="2" type="ORF">DFR64_1933</name>
</gene>
<dbReference type="RefSeq" id="WP_116225215.1">
    <property type="nucleotide sequence ID" value="NZ_AP018437.1"/>
</dbReference>
<dbReference type="OrthoDB" id="3172674at2"/>
<dbReference type="InterPro" id="IPR025685">
    <property type="entry name" value="YoaP-like_dom"/>
</dbReference>
<dbReference type="SUPFAM" id="SSF55729">
    <property type="entry name" value="Acyl-CoA N-acyltransferases (Nat)"/>
    <property type="match status" value="1"/>
</dbReference>
<dbReference type="Proteomes" id="UP000256388">
    <property type="component" value="Unassembled WGS sequence"/>
</dbReference>
<evidence type="ECO:0000313" key="3">
    <source>
        <dbReference type="Proteomes" id="UP000256388"/>
    </source>
</evidence>
<comment type="caution">
    <text evidence="2">The sequence shown here is derived from an EMBL/GenBank/DDBJ whole genome shotgun (WGS) entry which is preliminary data.</text>
</comment>
<evidence type="ECO:0000259" key="1">
    <source>
        <dbReference type="Pfam" id="PF14268"/>
    </source>
</evidence>
<organism evidence="2 3">
    <name type="scientific">Pelolinea submarina</name>
    <dbReference type="NCBI Taxonomy" id="913107"/>
    <lineage>
        <taxon>Bacteria</taxon>
        <taxon>Bacillati</taxon>
        <taxon>Chloroflexota</taxon>
        <taxon>Anaerolineae</taxon>
        <taxon>Anaerolineales</taxon>
        <taxon>Anaerolineaceae</taxon>
        <taxon>Pelolinea</taxon>
    </lineage>
</organism>
<protein>
    <submittedName>
        <fullName evidence="2">YoaP-like protein</fullName>
    </submittedName>
</protein>